<evidence type="ECO:0000313" key="3">
    <source>
        <dbReference type="EMBL" id="KAI9633222.1"/>
    </source>
</evidence>
<dbReference type="RefSeq" id="XP_052942999.1">
    <property type="nucleotide sequence ID" value="XM_053087708.1"/>
</dbReference>
<comment type="caution">
    <text evidence="3">The sequence shown here is derived from an EMBL/GenBank/DDBJ whole genome shotgun (WGS) entry which is preliminary data.</text>
</comment>
<name>A0AA38LQE9_9TREE</name>
<keyword evidence="4" id="KW-1185">Reference proteome</keyword>
<gene>
    <name evidence="3" type="ORF">MKK02DRAFT_29098</name>
</gene>
<evidence type="ECO:0000256" key="1">
    <source>
        <dbReference type="SAM" id="MobiDB-lite"/>
    </source>
</evidence>
<proteinExistence type="predicted"/>
<dbReference type="Proteomes" id="UP001164286">
    <property type="component" value="Unassembled WGS sequence"/>
</dbReference>
<feature type="transmembrane region" description="Helical" evidence="2">
    <location>
        <begin position="61"/>
        <end position="78"/>
    </location>
</feature>
<feature type="compositionally biased region" description="Pro residues" evidence="1">
    <location>
        <begin position="136"/>
        <end position="147"/>
    </location>
</feature>
<evidence type="ECO:0000256" key="2">
    <source>
        <dbReference type="SAM" id="Phobius"/>
    </source>
</evidence>
<accession>A0AA38LQE9</accession>
<organism evidence="3 4">
    <name type="scientific">Dioszegia hungarica</name>
    <dbReference type="NCBI Taxonomy" id="4972"/>
    <lineage>
        <taxon>Eukaryota</taxon>
        <taxon>Fungi</taxon>
        <taxon>Dikarya</taxon>
        <taxon>Basidiomycota</taxon>
        <taxon>Agaricomycotina</taxon>
        <taxon>Tremellomycetes</taxon>
        <taxon>Tremellales</taxon>
        <taxon>Bulleribasidiaceae</taxon>
        <taxon>Dioszegia</taxon>
    </lineage>
</organism>
<keyword evidence="2" id="KW-1133">Transmembrane helix</keyword>
<keyword evidence="2" id="KW-0472">Membrane</keyword>
<dbReference type="EMBL" id="JAKWFO010000011">
    <property type="protein sequence ID" value="KAI9633222.1"/>
    <property type="molecule type" value="Genomic_DNA"/>
</dbReference>
<protein>
    <submittedName>
        <fullName evidence="3">Uncharacterized protein</fullName>
    </submittedName>
</protein>
<keyword evidence="2" id="KW-0812">Transmembrane</keyword>
<reference evidence="3" key="1">
    <citation type="journal article" date="2022" name="G3 (Bethesda)">
        <title>High quality genome of the basidiomycete yeast Dioszegia hungarica PDD-24b-2 isolated from cloud water.</title>
        <authorList>
            <person name="Jarrige D."/>
            <person name="Haridas S."/>
            <person name="Bleykasten-Grosshans C."/>
            <person name="Joly M."/>
            <person name="Nadalig T."/>
            <person name="Sancelme M."/>
            <person name="Vuilleumier S."/>
            <person name="Grigoriev I.V."/>
            <person name="Amato P."/>
            <person name="Bringel F."/>
        </authorList>
    </citation>
    <scope>NUCLEOTIDE SEQUENCE</scope>
    <source>
        <strain evidence="3">PDD-24b-2</strain>
    </source>
</reference>
<dbReference type="GeneID" id="77726913"/>
<sequence length="147" mass="16515">MTCATETHNQEVRTDIYRKKKVPILPCPPVVLTPNTDATASMSVVPFPPSALRGNKRGSRVAFFATFSAPFSATFSLYRLRHLDWRRPPGGPLVRLALQRLLQRPLLPLGIAAYDPAEALLLGGDDERPRRRQARPPRPPPFRRWPG</sequence>
<feature type="region of interest" description="Disordered" evidence="1">
    <location>
        <begin position="124"/>
        <end position="147"/>
    </location>
</feature>
<dbReference type="AlphaFoldDB" id="A0AA38LQE9"/>
<evidence type="ECO:0000313" key="4">
    <source>
        <dbReference type="Proteomes" id="UP001164286"/>
    </source>
</evidence>